<dbReference type="OrthoDB" id="9808022at2"/>
<dbReference type="PANTHER" id="PTHR13932">
    <property type="entry name" value="COPROPORPHYRINIGEN III OXIDASE"/>
    <property type="match status" value="1"/>
</dbReference>
<evidence type="ECO:0000313" key="5">
    <source>
        <dbReference type="EMBL" id="EAW31058.1"/>
    </source>
</evidence>
<dbReference type="PANTHER" id="PTHR13932:SF6">
    <property type="entry name" value="OXYGEN-INDEPENDENT COPROPORPHYRINOGEN III OXIDASE"/>
    <property type="match status" value="1"/>
</dbReference>
<sequence>MAFPRIARPYRTLIDEPAPFSCRNETQFVDSRDMPCEWTDQFDADHDGDVYRDEALDQFWQNIAPLSILVNVPFCRHHCQTCVNNKIMAWDHSAIRKYLDYLSKEIRMQAKLVNKHRTVLKLQIDRGTAAFLKGAELTELMHNLACHYKLTDSERREYSVELDFRTVTLDNLALLKGLGFNQLSVGIQGFDDHVKIENKLHKRFNIIKTWMTAARVYGFKSISYDLVFGHPSQTLMSLGTTLDKMIELSPDRMYFFHYSQSLEEPEKKVEIGQKKLLVADKKVMMVALISDKLTKAGYLHLGMDCFVKPADALMQAQKDGLLQSSFQGYSTCLTPDLIGLGLSSTSSLQGAYFQNECKLEDYYLRLGKDNLPIANTIKLNDDNRVRQAVIMQIVCDLLLDTEVIAEEFNINFADYFCAELLALKVMERSGLLFWDGTKIMIRDKGRLMLKQICMPFE</sequence>
<dbReference type="InterPro" id="IPR006638">
    <property type="entry name" value="Elp3/MiaA/NifB-like_rSAM"/>
</dbReference>
<dbReference type="AlphaFoldDB" id="A0YE24"/>
<name>A0YE24_9GAMM</name>
<dbReference type="InterPro" id="IPR007197">
    <property type="entry name" value="rSAM"/>
</dbReference>
<evidence type="ECO:0000313" key="6">
    <source>
        <dbReference type="Proteomes" id="UP000004931"/>
    </source>
</evidence>
<dbReference type="Gene3D" id="1.10.10.920">
    <property type="match status" value="1"/>
</dbReference>
<dbReference type="STRING" id="247633.GP2143_10687"/>
<evidence type="ECO:0000256" key="2">
    <source>
        <dbReference type="ARBA" id="ARBA00023002"/>
    </source>
</evidence>
<dbReference type="EMBL" id="AAVT01000005">
    <property type="protein sequence ID" value="EAW31058.1"/>
    <property type="molecule type" value="Genomic_DNA"/>
</dbReference>
<dbReference type="InterPro" id="IPR034505">
    <property type="entry name" value="Coproporphyrinogen-III_oxidase"/>
</dbReference>
<gene>
    <name evidence="5" type="ORF">GP2143_10687</name>
</gene>
<keyword evidence="6" id="KW-1185">Reference proteome</keyword>
<dbReference type="GO" id="GO:0005737">
    <property type="term" value="C:cytoplasm"/>
    <property type="evidence" value="ECO:0007669"/>
    <property type="project" value="TreeGrafter"/>
</dbReference>
<dbReference type="Pfam" id="PF04055">
    <property type="entry name" value="Radical_SAM"/>
    <property type="match status" value="1"/>
</dbReference>
<dbReference type="Proteomes" id="UP000004931">
    <property type="component" value="Unassembled WGS sequence"/>
</dbReference>
<evidence type="ECO:0000256" key="3">
    <source>
        <dbReference type="ARBA" id="ARBA00030263"/>
    </source>
</evidence>
<dbReference type="GO" id="GO:0051539">
    <property type="term" value="F:4 iron, 4 sulfur cluster binding"/>
    <property type="evidence" value="ECO:0007669"/>
    <property type="project" value="TreeGrafter"/>
</dbReference>
<evidence type="ECO:0000259" key="4">
    <source>
        <dbReference type="SMART" id="SM00729"/>
    </source>
</evidence>
<feature type="domain" description="Elp3/MiaA/NifB-like radical SAM core" evidence="4">
    <location>
        <begin position="65"/>
        <end position="288"/>
    </location>
</feature>
<comment type="caution">
    <text evidence="5">The sequence shown here is derived from an EMBL/GenBank/DDBJ whole genome shotgun (WGS) entry which is preliminary data.</text>
</comment>
<proteinExistence type="predicted"/>
<dbReference type="SMART" id="SM00729">
    <property type="entry name" value="Elp3"/>
    <property type="match status" value="1"/>
</dbReference>
<dbReference type="SFLD" id="SFLDG01065">
    <property type="entry name" value="anaerobic_coproporphyrinogen-I"/>
    <property type="match status" value="1"/>
</dbReference>
<dbReference type="GO" id="GO:0006782">
    <property type="term" value="P:protoporphyrinogen IX biosynthetic process"/>
    <property type="evidence" value="ECO:0007669"/>
    <property type="project" value="TreeGrafter"/>
</dbReference>
<dbReference type="SUPFAM" id="SSF102114">
    <property type="entry name" value="Radical SAM enzymes"/>
    <property type="match status" value="1"/>
</dbReference>
<reference evidence="5 6" key="1">
    <citation type="journal article" date="2010" name="J. Bacteriol.">
        <title>Genome sequence of the oligotrophic marine Gammaproteobacterium HTCC2143, isolated from the Oregon Coast.</title>
        <authorList>
            <person name="Oh H.M."/>
            <person name="Kang I."/>
            <person name="Ferriera S."/>
            <person name="Giovannoni S.J."/>
            <person name="Cho J.C."/>
        </authorList>
    </citation>
    <scope>NUCLEOTIDE SEQUENCE [LARGE SCALE GENOMIC DNA]</scope>
    <source>
        <strain evidence="5 6">HTCC2143</strain>
    </source>
</reference>
<dbReference type="InterPro" id="IPR058240">
    <property type="entry name" value="rSAM_sf"/>
</dbReference>
<keyword evidence="2" id="KW-0560">Oxidoreductase</keyword>
<dbReference type="GO" id="GO:0051989">
    <property type="term" value="F:coproporphyrinogen dehydrogenase activity"/>
    <property type="evidence" value="ECO:0007669"/>
    <property type="project" value="TreeGrafter"/>
</dbReference>
<organism evidence="5 6">
    <name type="scientific">marine gamma proteobacterium HTCC2143</name>
    <dbReference type="NCBI Taxonomy" id="247633"/>
    <lineage>
        <taxon>Bacteria</taxon>
        <taxon>Pseudomonadati</taxon>
        <taxon>Pseudomonadota</taxon>
        <taxon>Gammaproteobacteria</taxon>
        <taxon>Cellvibrionales</taxon>
        <taxon>Spongiibacteraceae</taxon>
        <taxon>BD1-7 clade</taxon>
    </lineage>
</organism>
<protein>
    <recommendedName>
        <fullName evidence="1">Oxygen-independent coproporphyrinogen III oxidase</fullName>
    </recommendedName>
    <alternativeName>
        <fullName evidence="3">Coproporphyrinogen III dehydrogenase</fullName>
    </alternativeName>
</protein>
<accession>A0YE24</accession>
<dbReference type="SFLD" id="SFLDS00029">
    <property type="entry name" value="Radical_SAM"/>
    <property type="match status" value="1"/>
</dbReference>
<dbReference type="eggNOG" id="COG0635">
    <property type="taxonomic scope" value="Bacteria"/>
</dbReference>
<evidence type="ECO:0000256" key="1">
    <source>
        <dbReference type="ARBA" id="ARBA00020156"/>
    </source>
</evidence>